<evidence type="ECO:0000256" key="8">
    <source>
        <dbReference type="RuleBase" id="RU004227"/>
    </source>
</evidence>
<evidence type="ECO:0000256" key="2">
    <source>
        <dbReference type="ARBA" id="ARBA00022705"/>
    </source>
</evidence>
<dbReference type="AlphaFoldDB" id="A0A449AU78"/>
<reference evidence="11 12" key="1">
    <citation type="submission" date="2019-01" db="EMBL/GenBank/DDBJ databases">
        <authorList>
            <consortium name="Pathogen Informatics"/>
        </authorList>
    </citation>
    <scope>NUCLEOTIDE SEQUENCE [LARGE SCALE GENOMIC DNA]</scope>
    <source>
        <strain evidence="11 12">NCTC10194</strain>
    </source>
</reference>
<dbReference type="RefSeq" id="WP_027333717.1">
    <property type="nucleotide sequence ID" value="NZ_LR215024.1"/>
</dbReference>
<dbReference type="InterPro" id="IPR013159">
    <property type="entry name" value="DnaA_C"/>
</dbReference>
<keyword evidence="4 7" id="KW-0067">ATP-binding</keyword>
<dbReference type="InterPro" id="IPR013317">
    <property type="entry name" value="DnaA_dom"/>
</dbReference>
<dbReference type="KEGG" id="mgly:NCTC10194_00039"/>
<dbReference type="GO" id="GO:0006275">
    <property type="term" value="P:regulation of DNA replication"/>
    <property type="evidence" value="ECO:0007669"/>
    <property type="project" value="InterPro"/>
</dbReference>
<keyword evidence="12" id="KW-1185">Reference proteome</keyword>
<keyword evidence="6 7" id="KW-0238">DNA-binding</keyword>
<comment type="similarity">
    <text evidence="8">Belongs to the DnaA family.</text>
</comment>
<proteinExistence type="inferred from homology"/>
<dbReference type="Gene3D" id="1.10.1750.10">
    <property type="match status" value="1"/>
</dbReference>
<accession>A0A449AU78</accession>
<evidence type="ECO:0000256" key="1">
    <source>
        <dbReference type="ARBA" id="ARBA00022490"/>
    </source>
</evidence>
<dbReference type="Gene3D" id="3.40.50.300">
    <property type="entry name" value="P-loop containing nucleotide triphosphate hydrolases"/>
    <property type="match status" value="1"/>
</dbReference>
<dbReference type="SMART" id="SM00382">
    <property type="entry name" value="AAA"/>
    <property type="match status" value="1"/>
</dbReference>
<dbReference type="InterPro" id="IPR027417">
    <property type="entry name" value="P-loop_NTPase"/>
</dbReference>
<dbReference type="PANTHER" id="PTHR30050">
    <property type="entry name" value="CHROMOSOMAL REPLICATION INITIATOR PROTEIN DNAA"/>
    <property type="match status" value="1"/>
</dbReference>
<comment type="function">
    <text evidence="7">Plays an essential role in the initiation and regulation of chromosomal replication. ATP-DnaA binds to the origin of replication (oriC) to initiate formation of the DNA replication initiation complex once per cell cycle. Binds the DnaA box (a 9 base pair repeat at the origin) and separates the double-stranded (ds)DNA. Forms a right-handed helical filament on oriC DNA; dsDNA binds to the exterior of the filament while single-stranded (ss)DNA is stabiized in the filament's interior. The ATP-DnaA-oriC complex binds and stabilizes one strand of the AT-rich DNA unwinding element (DUE), permitting loading of DNA polymerase. After initiation quickly degrades to an ADP-DnaA complex that is not apt for DNA replication. Binds acidic phospholipids.</text>
</comment>
<evidence type="ECO:0000313" key="12">
    <source>
        <dbReference type="Proteomes" id="UP000290815"/>
    </source>
</evidence>
<sequence length="478" mass="55213">MNKLIGGDLNSLSNSSLKAYTDQLKEFLKNEINDNMLYQTFFKNIKVLKVENGIVTIYMVSNSIFSLNKIAYLFDDNINKAIREIFGPNIKYTLVDKEEIEYEEKIKKIDLTKPVAQKQENTSKNSGLEKQFIYSNLNPDYIFDNYVKSDFNSEAIKICSQLTSLDSDINLVYISSKSGCGKTHLLQAVGHEFLKQNKKIAYINPTNFTRDIATLLQENNQFKISKVIRHFCDLDLLLFDDFQIFGDGQKKATKNFIFQIIDGRMQNNKLTVIACENEINELLNVFENRMITRLHSGFLTKIKSPEKEDLEKVLDFFLRNNGIDIEKIDEKSKDFIIRNHSNSVRALNGAVKRINYYKKDILSSNYVYGVITNIFKDVIKEPENITSDIILKTVAKYYAVSVKDILGKSRVSNIVVARHISMIMIKQMLDLSSIEIGKLFNRDHSTVLNAFKKYKEEDLDKTVQKSLEYLRDKITKIN</sequence>
<dbReference type="GO" id="GO:0006270">
    <property type="term" value="P:DNA replication initiation"/>
    <property type="evidence" value="ECO:0007669"/>
    <property type="project" value="InterPro"/>
</dbReference>
<keyword evidence="5" id="KW-0446">Lipid-binding</keyword>
<organism evidence="11 12">
    <name type="scientific">Mycoplasmopsis glycophila</name>
    <dbReference type="NCBI Taxonomy" id="171285"/>
    <lineage>
        <taxon>Bacteria</taxon>
        <taxon>Bacillati</taxon>
        <taxon>Mycoplasmatota</taxon>
        <taxon>Mycoplasmoidales</taxon>
        <taxon>Metamycoplasmataceae</taxon>
        <taxon>Mycoplasmopsis</taxon>
    </lineage>
</organism>
<feature type="domain" description="Chromosomal replication initiator DnaA C-terminal" evidence="10">
    <location>
        <begin position="386"/>
        <end position="454"/>
    </location>
</feature>
<keyword evidence="1" id="KW-0963">Cytoplasm</keyword>
<feature type="domain" description="AAA+ ATPase" evidence="9">
    <location>
        <begin position="168"/>
        <end position="306"/>
    </location>
</feature>
<dbReference type="GO" id="GO:0008289">
    <property type="term" value="F:lipid binding"/>
    <property type="evidence" value="ECO:0007669"/>
    <property type="project" value="UniProtKB-KW"/>
</dbReference>
<dbReference type="InterPro" id="IPR020591">
    <property type="entry name" value="Chromosome_initiator_DnaA-like"/>
</dbReference>
<evidence type="ECO:0000259" key="9">
    <source>
        <dbReference type="SMART" id="SM00382"/>
    </source>
</evidence>
<dbReference type="Pfam" id="PF08299">
    <property type="entry name" value="Bac_DnaA_C"/>
    <property type="match status" value="1"/>
</dbReference>
<evidence type="ECO:0000256" key="4">
    <source>
        <dbReference type="ARBA" id="ARBA00022840"/>
    </source>
</evidence>
<dbReference type="Pfam" id="PF00308">
    <property type="entry name" value="Bac_DnaA"/>
    <property type="match status" value="1"/>
</dbReference>
<dbReference type="PANTHER" id="PTHR30050:SF2">
    <property type="entry name" value="CHROMOSOMAL REPLICATION INITIATOR PROTEIN DNAA"/>
    <property type="match status" value="1"/>
</dbReference>
<dbReference type="PRINTS" id="PR00051">
    <property type="entry name" value="DNAA"/>
</dbReference>
<evidence type="ECO:0000256" key="7">
    <source>
        <dbReference type="RuleBase" id="RU000577"/>
    </source>
</evidence>
<evidence type="ECO:0000259" key="10">
    <source>
        <dbReference type="SMART" id="SM00760"/>
    </source>
</evidence>
<dbReference type="GO" id="GO:0005886">
    <property type="term" value="C:plasma membrane"/>
    <property type="evidence" value="ECO:0007669"/>
    <property type="project" value="TreeGrafter"/>
</dbReference>
<evidence type="ECO:0000256" key="6">
    <source>
        <dbReference type="ARBA" id="ARBA00023125"/>
    </source>
</evidence>
<evidence type="ECO:0000256" key="3">
    <source>
        <dbReference type="ARBA" id="ARBA00022741"/>
    </source>
</evidence>
<gene>
    <name evidence="11" type="primary">dnaA</name>
    <name evidence="11" type="ORF">NCTC10194_00039</name>
</gene>
<protein>
    <recommendedName>
        <fullName evidence="7">Chromosomal replication initiator protein DnaA</fullName>
    </recommendedName>
</protein>
<keyword evidence="3 7" id="KW-0547">Nucleotide-binding</keyword>
<evidence type="ECO:0000313" key="11">
    <source>
        <dbReference type="EMBL" id="VEU70045.1"/>
    </source>
</evidence>
<dbReference type="SUPFAM" id="SSF52540">
    <property type="entry name" value="P-loop containing nucleoside triphosphate hydrolases"/>
    <property type="match status" value="1"/>
</dbReference>
<dbReference type="GO" id="GO:0005524">
    <property type="term" value="F:ATP binding"/>
    <property type="evidence" value="ECO:0007669"/>
    <property type="project" value="UniProtKB-KW"/>
</dbReference>
<dbReference type="EMBL" id="LR215024">
    <property type="protein sequence ID" value="VEU70045.1"/>
    <property type="molecule type" value="Genomic_DNA"/>
</dbReference>
<evidence type="ECO:0000256" key="5">
    <source>
        <dbReference type="ARBA" id="ARBA00023121"/>
    </source>
</evidence>
<dbReference type="Proteomes" id="UP000290815">
    <property type="component" value="Chromosome"/>
</dbReference>
<name>A0A449AU78_9BACT</name>
<dbReference type="InterPro" id="IPR003593">
    <property type="entry name" value="AAA+_ATPase"/>
</dbReference>
<dbReference type="GO" id="GO:0003688">
    <property type="term" value="F:DNA replication origin binding"/>
    <property type="evidence" value="ECO:0007669"/>
    <property type="project" value="TreeGrafter"/>
</dbReference>
<dbReference type="SMART" id="SM00760">
    <property type="entry name" value="Bac_DnaA_C"/>
    <property type="match status" value="1"/>
</dbReference>
<dbReference type="InterPro" id="IPR010921">
    <property type="entry name" value="Trp_repressor/repl_initiator"/>
</dbReference>
<dbReference type="SUPFAM" id="SSF48295">
    <property type="entry name" value="TrpR-like"/>
    <property type="match status" value="1"/>
</dbReference>
<dbReference type="CDD" id="cd06571">
    <property type="entry name" value="Bac_DnaA_C"/>
    <property type="match status" value="1"/>
</dbReference>
<keyword evidence="2 7" id="KW-0235">DNA replication</keyword>